<reference evidence="1" key="1">
    <citation type="submission" date="2025-08" db="UniProtKB">
        <authorList>
            <consortium name="Ensembl"/>
        </authorList>
    </citation>
    <scope>IDENTIFICATION</scope>
</reference>
<proteinExistence type="predicted"/>
<dbReference type="Ensembl" id="ENSANIT00000026789.1">
    <property type="protein sequence ID" value="ENSANIP00000025933.1"/>
    <property type="gene ID" value="ENSANIG00000017433.1"/>
</dbReference>
<keyword evidence="2" id="KW-1185">Reference proteome</keyword>
<protein>
    <submittedName>
        <fullName evidence="1">Uncharacterized protein</fullName>
    </submittedName>
</protein>
<reference evidence="1" key="2">
    <citation type="submission" date="2025-09" db="UniProtKB">
        <authorList>
            <consortium name="Ensembl"/>
        </authorList>
    </citation>
    <scope>IDENTIFICATION</scope>
</reference>
<accession>A0A8B9S283</accession>
<name>A0A8B9S283_9AVES</name>
<organism evidence="1 2">
    <name type="scientific">Accipiter nisus</name>
    <name type="common">Eurasian sparrowhawk</name>
    <dbReference type="NCBI Taxonomy" id="211598"/>
    <lineage>
        <taxon>Eukaryota</taxon>
        <taxon>Metazoa</taxon>
        <taxon>Chordata</taxon>
        <taxon>Craniata</taxon>
        <taxon>Vertebrata</taxon>
        <taxon>Euteleostomi</taxon>
        <taxon>Archelosauria</taxon>
        <taxon>Archosauria</taxon>
        <taxon>Dinosauria</taxon>
        <taxon>Saurischia</taxon>
        <taxon>Theropoda</taxon>
        <taxon>Coelurosauria</taxon>
        <taxon>Aves</taxon>
        <taxon>Neognathae</taxon>
        <taxon>Neoaves</taxon>
        <taxon>Telluraves</taxon>
        <taxon>Accipitrimorphae</taxon>
        <taxon>Accipitriformes</taxon>
        <taxon>Accipitridae</taxon>
        <taxon>Accipitrinae</taxon>
        <taxon>Accipiter</taxon>
    </lineage>
</organism>
<evidence type="ECO:0000313" key="1">
    <source>
        <dbReference type="Ensembl" id="ENSANIP00000025933.1"/>
    </source>
</evidence>
<dbReference type="Proteomes" id="UP000694541">
    <property type="component" value="Unplaced"/>
</dbReference>
<dbReference type="AlphaFoldDB" id="A0A8B9S283"/>
<sequence length="45" mass="5142">NSMWTFSNVLSSHILPIHRRFENAPDTAKTKALQTVIEMKVNDSI</sequence>
<evidence type="ECO:0000313" key="2">
    <source>
        <dbReference type="Proteomes" id="UP000694541"/>
    </source>
</evidence>